<evidence type="ECO:0000256" key="6">
    <source>
        <dbReference type="ARBA" id="ARBA00022787"/>
    </source>
</evidence>
<evidence type="ECO:0008006" key="13">
    <source>
        <dbReference type="Google" id="ProtNLM"/>
    </source>
</evidence>
<dbReference type="GO" id="GO:0030150">
    <property type="term" value="P:protein import into mitochondrial matrix"/>
    <property type="evidence" value="ECO:0007669"/>
    <property type="project" value="InterPro"/>
</dbReference>
<evidence type="ECO:0000256" key="2">
    <source>
        <dbReference type="ARBA" id="ARBA00010510"/>
    </source>
</evidence>
<keyword evidence="4" id="KW-1134">Transmembrane beta strand</keyword>
<protein>
    <recommendedName>
        <fullName evidence="13">Mitochondrial import receptor subunit tom40</fullName>
    </recommendedName>
</protein>
<keyword evidence="12" id="KW-1185">Reference proteome</keyword>
<feature type="region of interest" description="Disordered" evidence="10">
    <location>
        <begin position="1"/>
        <end position="37"/>
    </location>
</feature>
<dbReference type="AlphaFoldDB" id="A0A139AMI5"/>
<feature type="region of interest" description="Disordered" evidence="10">
    <location>
        <begin position="154"/>
        <end position="188"/>
    </location>
</feature>
<dbReference type="PANTHER" id="PTHR10802">
    <property type="entry name" value="MITOCHONDRIAL IMPORT RECEPTOR SUBUNIT TOM40"/>
    <property type="match status" value="1"/>
</dbReference>
<evidence type="ECO:0000256" key="10">
    <source>
        <dbReference type="SAM" id="MobiDB-lite"/>
    </source>
</evidence>
<dbReference type="OrthoDB" id="19656at2759"/>
<keyword evidence="6" id="KW-1000">Mitochondrion outer membrane</keyword>
<dbReference type="Pfam" id="PF01459">
    <property type="entry name" value="Porin_3"/>
    <property type="match status" value="2"/>
</dbReference>
<keyword evidence="5" id="KW-0812">Transmembrane</keyword>
<evidence type="ECO:0000256" key="5">
    <source>
        <dbReference type="ARBA" id="ARBA00022692"/>
    </source>
</evidence>
<dbReference type="Proteomes" id="UP000070544">
    <property type="component" value="Unassembled WGS sequence"/>
</dbReference>
<keyword evidence="7" id="KW-0653">Protein transport</keyword>
<sequence>MTTPGAPTAYPFPPGRQPATPKTAPEPSGPSEPPSFQSKFLSPINSLYETFQTKRKALDLPSPGIYENLHGEVRNVFPSVMMFDGAKFEIGSVMSQNPAFQVSHQLRWGSAGYPNTYTFNSIFANERSLLRGQIDSDGVLQAIGHYFWIKSPMMAPSEPGSPEQQQQPQPKVQSTSKATAQIVPPDSQGNSMLNLEHDYVGSDFAASLKLINPNPIDAAPQYAGGMGRRLSGKNPQPLWGSSFTGVFVLQYLQSVSKNLALGGEYVLQRIQPEMEDSVFTIVAKYQGKPSVVRQPPPPPPGMPPLMPLDPVYTWTTTFQPSSGVMHTSYHHKLNQRLELAAELQALFGGGRREGIATIGFKAETMFAQIKGSIDTQGKVQAVLEERLAPQLAFTITGEMDYTKPQGGAGRIGVGFQLEA</sequence>
<dbReference type="GO" id="GO:0005741">
    <property type="term" value="C:mitochondrial outer membrane"/>
    <property type="evidence" value="ECO:0007669"/>
    <property type="project" value="UniProtKB-SubCell"/>
</dbReference>
<evidence type="ECO:0000256" key="7">
    <source>
        <dbReference type="ARBA" id="ARBA00022927"/>
    </source>
</evidence>
<dbReference type="OMA" id="TRFNYRW"/>
<feature type="compositionally biased region" description="Low complexity" evidence="10">
    <location>
        <begin position="156"/>
        <end position="170"/>
    </location>
</feature>
<proteinExistence type="inferred from homology"/>
<evidence type="ECO:0000256" key="3">
    <source>
        <dbReference type="ARBA" id="ARBA00022448"/>
    </source>
</evidence>
<evidence type="ECO:0000256" key="9">
    <source>
        <dbReference type="ARBA" id="ARBA00023136"/>
    </source>
</evidence>
<evidence type="ECO:0000256" key="4">
    <source>
        <dbReference type="ARBA" id="ARBA00022452"/>
    </source>
</evidence>
<organism evidence="11 12">
    <name type="scientific">Gonapodya prolifera (strain JEL478)</name>
    <name type="common">Monoblepharis prolifera</name>
    <dbReference type="NCBI Taxonomy" id="1344416"/>
    <lineage>
        <taxon>Eukaryota</taxon>
        <taxon>Fungi</taxon>
        <taxon>Fungi incertae sedis</taxon>
        <taxon>Chytridiomycota</taxon>
        <taxon>Chytridiomycota incertae sedis</taxon>
        <taxon>Monoblepharidomycetes</taxon>
        <taxon>Monoblepharidales</taxon>
        <taxon>Gonapodyaceae</taxon>
        <taxon>Gonapodya</taxon>
    </lineage>
</organism>
<dbReference type="GO" id="GO:0008320">
    <property type="term" value="F:protein transmembrane transporter activity"/>
    <property type="evidence" value="ECO:0007669"/>
    <property type="project" value="InterPro"/>
</dbReference>
<evidence type="ECO:0000256" key="1">
    <source>
        <dbReference type="ARBA" id="ARBA00004374"/>
    </source>
</evidence>
<keyword evidence="9" id="KW-0472">Membrane</keyword>
<keyword evidence="3" id="KW-0813">Transport</keyword>
<name>A0A139AMI5_GONPJ</name>
<gene>
    <name evidence="11" type="ORF">M427DRAFT_54199</name>
</gene>
<dbReference type="Gene3D" id="2.40.160.10">
    <property type="entry name" value="Porin"/>
    <property type="match status" value="1"/>
</dbReference>
<evidence type="ECO:0000313" key="11">
    <source>
        <dbReference type="EMBL" id="KXS17980.1"/>
    </source>
</evidence>
<dbReference type="EMBL" id="KQ965744">
    <property type="protein sequence ID" value="KXS17980.1"/>
    <property type="molecule type" value="Genomic_DNA"/>
</dbReference>
<evidence type="ECO:0000256" key="8">
    <source>
        <dbReference type="ARBA" id="ARBA00023128"/>
    </source>
</evidence>
<dbReference type="CDD" id="cd07305">
    <property type="entry name" value="Porin3_Tom40"/>
    <property type="match status" value="1"/>
</dbReference>
<reference evidence="11 12" key="1">
    <citation type="journal article" date="2015" name="Genome Biol. Evol.">
        <title>Phylogenomic analyses indicate that early fungi evolved digesting cell walls of algal ancestors of land plants.</title>
        <authorList>
            <person name="Chang Y."/>
            <person name="Wang S."/>
            <person name="Sekimoto S."/>
            <person name="Aerts A.L."/>
            <person name="Choi C."/>
            <person name="Clum A."/>
            <person name="LaButti K.M."/>
            <person name="Lindquist E.A."/>
            <person name="Yee Ngan C."/>
            <person name="Ohm R.A."/>
            <person name="Salamov A.A."/>
            <person name="Grigoriev I.V."/>
            <person name="Spatafora J.W."/>
            <person name="Berbee M.L."/>
        </authorList>
    </citation>
    <scope>NUCLEOTIDE SEQUENCE [LARGE SCALE GENOMIC DNA]</scope>
    <source>
        <strain evidence="11 12">JEL478</strain>
    </source>
</reference>
<dbReference type="STRING" id="1344416.A0A139AMI5"/>
<dbReference type="InterPro" id="IPR037930">
    <property type="entry name" value="Tom40"/>
</dbReference>
<accession>A0A139AMI5</accession>
<comment type="similarity">
    <text evidence="2">Belongs to the Tom40 family.</text>
</comment>
<comment type="subcellular location">
    <subcellularLocation>
        <location evidence="1">Mitochondrion outer membrane</location>
        <topology evidence="1">Multi-pass membrane protein</topology>
    </subcellularLocation>
</comment>
<dbReference type="InterPro" id="IPR027246">
    <property type="entry name" value="Porin_Euk/Tom40"/>
</dbReference>
<evidence type="ECO:0000313" key="12">
    <source>
        <dbReference type="Proteomes" id="UP000070544"/>
    </source>
</evidence>
<dbReference type="InterPro" id="IPR023614">
    <property type="entry name" value="Porin_dom_sf"/>
</dbReference>
<keyword evidence="8" id="KW-0496">Mitochondrion</keyword>